<dbReference type="PROSITE" id="PS01031">
    <property type="entry name" value="SHSP"/>
    <property type="match status" value="1"/>
</dbReference>
<dbReference type="CDD" id="cd06464">
    <property type="entry name" value="ACD_sHsps-like"/>
    <property type="match status" value="1"/>
</dbReference>
<dbReference type="GO" id="GO:0005737">
    <property type="term" value="C:cytoplasm"/>
    <property type="evidence" value="ECO:0007669"/>
    <property type="project" value="UniProtKB-SubCell"/>
</dbReference>
<feature type="domain" description="SHSP" evidence="6">
    <location>
        <begin position="103"/>
        <end position="224"/>
    </location>
</feature>
<dbReference type="PANTHER" id="PTHR11527">
    <property type="entry name" value="HEAT-SHOCK PROTEIN 20 FAMILY MEMBER"/>
    <property type="match status" value="1"/>
</dbReference>
<accession>A0AAQ3QG36</accession>
<dbReference type="Pfam" id="PF00011">
    <property type="entry name" value="HSP20"/>
    <property type="match status" value="1"/>
</dbReference>
<protein>
    <recommendedName>
        <fullName evidence="6">SHSP domain-containing protein</fullName>
    </recommendedName>
</protein>
<dbReference type="InterPro" id="IPR008978">
    <property type="entry name" value="HSP20-like_chaperone"/>
</dbReference>
<dbReference type="AlphaFoldDB" id="A0AAQ3QG36"/>
<evidence type="ECO:0000256" key="3">
    <source>
        <dbReference type="ARBA" id="ARBA00023016"/>
    </source>
</evidence>
<dbReference type="EMBL" id="CP136894">
    <property type="protein sequence ID" value="WOL08161.1"/>
    <property type="molecule type" value="Genomic_DNA"/>
</dbReference>
<dbReference type="FunFam" id="2.60.40.790:FF:000010">
    <property type="entry name" value="17.3 kDa class II heat shock protein-like"/>
    <property type="match status" value="1"/>
</dbReference>
<evidence type="ECO:0000256" key="4">
    <source>
        <dbReference type="PROSITE-ProRule" id="PRU00285"/>
    </source>
</evidence>
<keyword evidence="3" id="KW-0346">Stress response</keyword>
<proteinExistence type="inferred from homology"/>
<evidence type="ECO:0000256" key="1">
    <source>
        <dbReference type="ARBA" id="ARBA00004496"/>
    </source>
</evidence>
<keyword evidence="2" id="KW-0963">Cytoplasm</keyword>
<dbReference type="Proteomes" id="UP001327560">
    <property type="component" value="Chromosome 5"/>
</dbReference>
<dbReference type="InterPro" id="IPR031107">
    <property type="entry name" value="Small_HSP"/>
</dbReference>
<comment type="subcellular location">
    <subcellularLocation>
        <location evidence="1">Cytoplasm</location>
    </subcellularLocation>
</comment>
<organism evidence="7 8">
    <name type="scientific">Canna indica</name>
    <name type="common">Indian-shot</name>
    <dbReference type="NCBI Taxonomy" id="4628"/>
    <lineage>
        <taxon>Eukaryota</taxon>
        <taxon>Viridiplantae</taxon>
        <taxon>Streptophyta</taxon>
        <taxon>Embryophyta</taxon>
        <taxon>Tracheophyta</taxon>
        <taxon>Spermatophyta</taxon>
        <taxon>Magnoliopsida</taxon>
        <taxon>Liliopsida</taxon>
        <taxon>Zingiberales</taxon>
        <taxon>Cannaceae</taxon>
        <taxon>Canna</taxon>
    </lineage>
</organism>
<sequence>MFLDSISEASISFSTIGEKCFLPFPPLSFIYVNGFIGHSHRRKQSRDREDDQRSPESAFRQAEMDMTKLGLENPLLTTMLHMLDVPDEMEKTFSAPTRTYVRDAKAMASTPADIKELPGAYVFIVDMPGIKPGEIRVQVEDDRILVVSGERKRGPDEEDGKDGGAKYLRMERRVGKFMRKFALPDNANVDAVSAVCQDGVLTVTVQKVPPPEPKKPKTIEVKVA</sequence>
<evidence type="ECO:0000313" key="8">
    <source>
        <dbReference type="Proteomes" id="UP001327560"/>
    </source>
</evidence>
<evidence type="ECO:0000259" key="6">
    <source>
        <dbReference type="PROSITE" id="PS01031"/>
    </source>
</evidence>
<dbReference type="GO" id="GO:0006950">
    <property type="term" value="P:response to stress"/>
    <property type="evidence" value="ECO:0007669"/>
    <property type="project" value="UniProtKB-ARBA"/>
</dbReference>
<dbReference type="InterPro" id="IPR002068">
    <property type="entry name" value="A-crystallin/Hsp20_dom"/>
</dbReference>
<dbReference type="SUPFAM" id="SSF49764">
    <property type="entry name" value="HSP20-like chaperones"/>
    <property type="match status" value="1"/>
</dbReference>
<dbReference type="Gene3D" id="2.60.40.790">
    <property type="match status" value="1"/>
</dbReference>
<gene>
    <name evidence="7" type="ORF">Cni_G16913</name>
</gene>
<comment type="similarity">
    <text evidence="4 5">Belongs to the small heat shock protein (HSP20) family.</text>
</comment>
<reference evidence="7 8" key="1">
    <citation type="submission" date="2023-10" db="EMBL/GenBank/DDBJ databases">
        <title>Chromosome-scale genome assembly provides insights into flower coloration mechanisms of Canna indica.</title>
        <authorList>
            <person name="Li C."/>
        </authorList>
    </citation>
    <scope>NUCLEOTIDE SEQUENCE [LARGE SCALE GENOMIC DNA]</scope>
    <source>
        <tissue evidence="7">Flower</tissue>
    </source>
</reference>
<name>A0AAQ3QG36_9LILI</name>
<keyword evidence="8" id="KW-1185">Reference proteome</keyword>
<evidence type="ECO:0000256" key="2">
    <source>
        <dbReference type="ARBA" id="ARBA00022490"/>
    </source>
</evidence>
<evidence type="ECO:0000256" key="5">
    <source>
        <dbReference type="RuleBase" id="RU003616"/>
    </source>
</evidence>
<evidence type="ECO:0000313" key="7">
    <source>
        <dbReference type="EMBL" id="WOL08161.1"/>
    </source>
</evidence>